<keyword evidence="3" id="KW-0862">Zinc</keyword>
<keyword evidence="3" id="KW-0186">Copper</keyword>
<name>A0ABT9U2W4_PAEHA</name>
<keyword evidence="7" id="KW-1185">Reference proteome</keyword>
<comment type="function">
    <text evidence="2">Destroys radicals which are normally produced within the cells and which are toxic to biological systems. May play a role in favoring mycobacterial survival in phagocytes.</text>
</comment>
<sequence>MKIIAITAALLLMLQSQAFGAANAHEGNEPAGASISIVNAENQAIGKATLTQKGDKVMIHLEAEKLPPGKHGFHFHQFGKCDPPDFKSAGEHFNPTHKQHGFNNPKGFHGGDLPNIEVGADGKVNADLETAVVTLQPGQPNSIIKADGAALVIHEKADDYVTDPSGNSGGRIACGVVK</sequence>
<keyword evidence="4" id="KW-0732">Signal</keyword>
<accession>A0ABT9U2W4</accession>
<dbReference type="SUPFAM" id="SSF49329">
    <property type="entry name" value="Cu,Zn superoxide dismutase-like"/>
    <property type="match status" value="1"/>
</dbReference>
<evidence type="ECO:0000256" key="3">
    <source>
        <dbReference type="RuleBase" id="RU000393"/>
    </source>
</evidence>
<comment type="caution">
    <text evidence="6">The sequence shown here is derived from an EMBL/GenBank/DDBJ whole genome shotgun (WGS) entry which is preliminary data.</text>
</comment>
<dbReference type="InterPro" id="IPR036423">
    <property type="entry name" value="SOD-like_Cu/Zn_dom_sf"/>
</dbReference>
<dbReference type="InterPro" id="IPR024134">
    <property type="entry name" value="SOD_Cu/Zn_/chaperone"/>
</dbReference>
<dbReference type="EC" id="1.15.1.1" evidence="3"/>
<evidence type="ECO:0000313" key="6">
    <source>
        <dbReference type="EMBL" id="MDQ0113968.1"/>
    </source>
</evidence>
<reference evidence="6 7" key="1">
    <citation type="submission" date="2023-07" db="EMBL/GenBank/DDBJ databases">
        <title>Sorghum-associated microbial communities from plants grown in Nebraska, USA.</title>
        <authorList>
            <person name="Schachtman D."/>
        </authorList>
    </citation>
    <scope>NUCLEOTIDE SEQUENCE [LARGE SCALE GENOMIC DNA]</scope>
    <source>
        <strain evidence="6 7">CC482</strain>
    </source>
</reference>
<dbReference type="InterPro" id="IPR001424">
    <property type="entry name" value="SOD_Cu_Zn_dom"/>
</dbReference>
<comment type="catalytic activity">
    <reaction evidence="3">
        <text>2 superoxide + 2 H(+) = H2O2 + O2</text>
        <dbReference type="Rhea" id="RHEA:20696"/>
        <dbReference type="ChEBI" id="CHEBI:15378"/>
        <dbReference type="ChEBI" id="CHEBI:15379"/>
        <dbReference type="ChEBI" id="CHEBI:16240"/>
        <dbReference type="ChEBI" id="CHEBI:18421"/>
        <dbReference type="EC" id="1.15.1.1"/>
    </reaction>
</comment>
<dbReference type="PROSITE" id="PS00332">
    <property type="entry name" value="SOD_CU_ZN_2"/>
    <property type="match status" value="1"/>
</dbReference>
<evidence type="ECO:0000256" key="2">
    <source>
        <dbReference type="ARBA" id="ARBA00024900"/>
    </source>
</evidence>
<comment type="cofactor">
    <cofactor evidence="3">
        <name>Zn(2+)</name>
        <dbReference type="ChEBI" id="CHEBI:29105"/>
    </cofactor>
    <text evidence="3">Binds 1 zinc ion per subunit.</text>
</comment>
<evidence type="ECO:0000313" key="7">
    <source>
        <dbReference type="Proteomes" id="UP001229346"/>
    </source>
</evidence>
<dbReference type="EMBL" id="JAUSSU010000006">
    <property type="protein sequence ID" value="MDQ0113968.1"/>
    <property type="molecule type" value="Genomic_DNA"/>
</dbReference>
<proteinExistence type="inferred from homology"/>
<comment type="similarity">
    <text evidence="1 3">Belongs to the Cu-Zn superoxide dismutase family.</text>
</comment>
<feature type="chain" id="PRO_5046982093" description="Superoxide dismutase [Cu-Zn]" evidence="4">
    <location>
        <begin position="21"/>
        <end position="178"/>
    </location>
</feature>
<protein>
    <recommendedName>
        <fullName evidence="3">Superoxide dismutase [Cu-Zn]</fullName>
        <ecNumber evidence="3">1.15.1.1</ecNumber>
    </recommendedName>
</protein>
<dbReference type="InterPro" id="IPR018152">
    <property type="entry name" value="SOD_Cu/Zn_BS"/>
</dbReference>
<organism evidence="6 7">
    <name type="scientific">Paenibacillus harenae</name>
    <dbReference type="NCBI Taxonomy" id="306543"/>
    <lineage>
        <taxon>Bacteria</taxon>
        <taxon>Bacillati</taxon>
        <taxon>Bacillota</taxon>
        <taxon>Bacilli</taxon>
        <taxon>Bacillales</taxon>
        <taxon>Paenibacillaceae</taxon>
        <taxon>Paenibacillus</taxon>
    </lineage>
</organism>
<feature type="domain" description="Superoxide dismutase copper/zinc binding" evidence="5">
    <location>
        <begin position="46"/>
        <end position="177"/>
    </location>
</feature>
<keyword evidence="3" id="KW-0479">Metal-binding</keyword>
<feature type="signal peptide" evidence="4">
    <location>
        <begin position="1"/>
        <end position="20"/>
    </location>
</feature>
<evidence type="ECO:0000256" key="1">
    <source>
        <dbReference type="ARBA" id="ARBA00010457"/>
    </source>
</evidence>
<dbReference type="GO" id="GO:0004784">
    <property type="term" value="F:superoxide dismutase activity"/>
    <property type="evidence" value="ECO:0007669"/>
    <property type="project" value="UniProtKB-EC"/>
</dbReference>
<keyword evidence="3 6" id="KW-0560">Oxidoreductase</keyword>
<evidence type="ECO:0000259" key="5">
    <source>
        <dbReference type="Pfam" id="PF00080"/>
    </source>
</evidence>
<evidence type="ECO:0000256" key="4">
    <source>
        <dbReference type="SAM" id="SignalP"/>
    </source>
</evidence>
<comment type="cofactor">
    <cofactor evidence="3">
        <name>Cu cation</name>
        <dbReference type="ChEBI" id="CHEBI:23378"/>
    </cofactor>
    <text evidence="3">Binds 1 copper ion per subunit.</text>
</comment>
<gene>
    <name evidence="6" type="ORF">J2T15_003411</name>
</gene>
<dbReference type="PANTHER" id="PTHR10003">
    <property type="entry name" value="SUPEROXIDE DISMUTASE CU-ZN -RELATED"/>
    <property type="match status" value="1"/>
</dbReference>
<dbReference type="Gene3D" id="2.60.40.200">
    <property type="entry name" value="Superoxide dismutase, copper/zinc binding domain"/>
    <property type="match status" value="1"/>
</dbReference>
<dbReference type="Pfam" id="PF00080">
    <property type="entry name" value="Sod_Cu"/>
    <property type="match status" value="1"/>
</dbReference>
<dbReference type="Proteomes" id="UP001229346">
    <property type="component" value="Unassembled WGS sequence"/>
</dbReference>
<dbReference type="RefSeq" id="WP_307205249.1">
    <property type="nucleotide sequence ID" value="NZ_JAUSSU010000006.1"/>
</dbReference>
<dbReference type="CDD" id="cd00305">
    <property type="entry name" value="Cu-Zn_Superoxide_Dismutase"/>
    <property type="match status" value="1"/>
</dbReference>
<dbReference type="PRINTS" id="PR00068">
    <property type="entry name" value="CUZNDISMTASE"/>
</dbReference>